<gene>
    <name evidence="2" type="ORF">CZ674_03380</name>
</gene>
<feature type="transmembrane region" description="Helical" evidence="1">
    <location>
        <begin position="61"/>
        <end position="80"/>
    </location>
</feature>
<evidence type="ECO:0000313" key="3">
    <source>
        <dbReference type="Proteomes" id="UP000195787"/>
    </source>
</evidence>
<organism evidence="2 3">
    <name type="scientific">Agrococcus casei LMG 22410</name>
    <dbReference type="NCBI Taxonomy" id="1255656"/>
    <lineage>
        <taxon>Bacteria</taxon>
        <taxon>Bacillati</taxon>
        <taxon>Actinomycetota</taxon>
        <taxon>Actinomycetes</taxon>
        <taxon>Micrococcales</taxon>
        <taxon>Microbacteriaceae</taxon>
        <taxon>Agrococcus</taxon>
    </lineage>
</organism>
<dbReference type="Proteomes" id="UP000195787">
    <property type="component" value="Unassembled WGS sequence"/>
</dbReference>
<proteinExistence type="predicted"/>
<sequence>MTRNAEFDLAPLRSAVSQADRSAFRKQHGRHGQHGTGLWLAPVLVVVSAAGFFFGPTFAGLAGGFTLIIFAMWLYLLFWLRRESTLGVRLARFAEANGLDVIPRRTSAEKDGARFASGSNGAVQYELTQPDGFQVGVWELTYALGWGISQETYSYITVPTALETPRLLIAPKGSWQAGSYQHDVVKEFEDSHWTAVNLVPEESTDAQVAAAAQSLPLRELERAMPEAESECRASAATVYGRGRWRISEAAAWSGFATLEAAWRGAQSLTSLTPPPADSPPQTHRGMGVGMQGLLLVVPLCALILGGAFGAMLLSLQLFPDSY</sequence>
<dbReference type="GeneID" id="303172247"/>
<feature type="transmembrane region" description="Helical" evidence="1">
    <location>
        <begin position="293"/>
        <end position="318"/>
    </location>
</feature>
<keyword evidence="1" id="KW-1133">Transmembrane helix</keyword>
<evidence type="ECO:0000256" key="1">
    <source>
        <dbReference type="SAM" id="Phobius"/>
    </source>
</evidence>
<name>A0A1R4FA91_9MICO</name>
<evidence type="ECO:0000313" key="2">
    <source>
        <dbReference type="EMBL" id="SJM52776.1"/>
    </source>
</evidence>
<feature type="transmembrane region" description="Helical" evidence="1">
    <location>
        <begin position="36"/>
        <end position="55"/>
    </location>
</feature>
<keyword evidence="1" id="KW-0472">Membrane</keyword>
<dbReference type="EMBL" id="FUHU01000020">
    <property type="protein sequence ID" value="SJM52776.1"/>
    <property type="molecule type" value="Genomic_DNA"/>
</dbReference>
<accession>A0A1R4FA91</accession>
<keyword evidence="1" id="KW-0812">Transmembrane</keyword>
<protein>
    <submittedName>
        <fullName evidence="2">Uncharacterized protein</fullName>
    </submittedName>
</protein>
<reference evidence="2 3" key="1">
    <citation type="submission" date="2017-02" db="EMBL/GenBank/DDBJ databases">
        <authorList>
            <person name="Peterson S.W."/>
        </authorList>
    </citation>
    <scope>NUCLEOTIDE SEQUENCE [LARGE SCALE GENOMIC DNA]</scope>
    <source>
        <strain evidence="2 3">LMG 22410</strain>
    </source>
</reference>
<dbReference type="AlphaFoldDB" id="A0A1R4FA91"/>
<dbReference type="RefSeq" id="WP_086991132.1">
    <property type="nucleotide sequence ID" value="NZ_FUHU01000020.1"/>
</dbReference>
<keyword evidence="3" id="KW-1185">Reference proteome</keyword>